<protein>
    <submittedName>
        <fullName evidence="2">Uncharacterized protein</fullName>
    </submittedName>
</protein>
<name>A0AAE1MKN9_9FABA</name>
<evidence type="ECO:0000313" key="2">
    <source>
        <dbReference type="EMBL" id="KAK4271357.1"/>
    </source>
</evidence>
<evidence type="ECO:0000313" key="3">
    <source>
        <dbReference type="Proteomes" id="UP001293593"/>
    </source>
</evidence>
<dbReference type="AlphaFoldDB" id="A0AAE1MKN9"/>
<keyword evidence="3" id="KW-1185">Reference proteome</keyword>
<comment type="caution">
    <text evidence="2">The sequence shown here is derived from an EMBL/GenBank/DDBJ whole genome shotgun (WGS) entry which is preliminary data.</text>
</comment>
<accession>A0AAE1MKN9</accession>
<reference evidence="2" key="1">
    <citation type="submission" date="2023-10" db="EMBL/GenBank/DDBJ databases">
        <title>Chromosome-level genome of the transformable northern wattle, Acacia crassicarpa.</title>
        <authorList>
            <person name="Massaro I."/>
            <person name="Sinha N.R."/>
            <person name="Poethig S."/>
            <person name="Leichty A.R."/>
        </authorList>
    </citation>
    <scope>NUCLEOTIDE SEQUENCE</scope>
    <source>
        <strain evidence="2">Acra3RX</strain>
        <tissue evidence="2">Leaf</tissue>
    </source>
</reference>
<feature type="region of interest" description="Disordered" evidence="1">
    <location>
        <begin position="1"/>
        <end position="67"/>
    </location>
</feature>
<feature type="compositionally biased region" description="Low complexity" evidence="1">
    <location>
        <begin position="31"/>
        <end position="60"/>
    </location>
</feature>
<feature type="compositionally biased region" description="Basic and acidic residues" evidence="1">
    <location>
        <begin position="1"/>
        <end position="12"/>
    </location>
</feature>
<proteinExistence type="predicted"/>
<gene>
    <name evidence="2" type="ORF">QN277_020061</name>
</gene>
<evidence type="ECO:0000256" key="1">
    <source>
        <dbReference type="SAM" id="MobiDB-lite"/>
    </source>
</evidence>
<sequence>METLEKHGREFSGDDEVSPRSILEILVSGTESDNSRSSSSCKNSSSFFRSSSPEKSSSSSETERVNVREWQGQPWKAMIDSWRKKSVQRISAISLLASSYEMSKKSLRKRRIERIRSAEDRINLGIIPKKLSWRNFNYCDLLLMHSRKKRKKQKKNAKRKMQNMFL</sequence>
<organism evidence="2 3">
    <name type="scientific">Acacia crassicarpa</name>
    <name type="common">northern wattle</name>
    <dbReference type="NCBI Taxonomy" id="499986"/>
    <lineage>
        <taxon>Eukaryota</taxon>
        <taxon>Viridiplantae</taxon>
        <taxon>Streptophyta</taxon>
        <taxon>Embryophyta</taxon>
        <taxon>Tracheophyta</taxon>
        <taxon>Spermatophyta</taxon>
        <taxon>Magnoliopsida</taxon>
        <taxon>eudicotyledons</taxon>
        <taxon>Gunneridae</taxon>
        <taxon>Pentapetalae</taxon>
        <taxon>rosids</taxon>
        <taxon>fabids</taxon>
        <taxon>Fabales</taxon>
        <taxon>Fabaceae</taxon>
        <taxon>Caesalpinioideae</taxon>
        <taxon>mimosoid clade</taxon>
        <taxon>Acacieae</taxon>
        <taxon>Acacia</taxon>
    </lineage>
</organism>
<dbReference type="Proteomes" id="UP001293593">
    <property type="component" value="Unassembled WGS sequence"/>
</dbReference>
<dbReference type="EMBL" id="JAWXYG010000005">
    <property type="protein sequence ID" value="KAK4271357.1"/>
    <property type="molecule type" value="Genomic_DNA"/>
</dbReference>